<dbReference type="SUPFAM" id="SSF55729">
    <property type="entry name" value="Acyl-CoA N-acyltransferases (Nat)"/>
    <property type="match status" value="1"/>
</dbReference>
<protein>
    <recommendedName>
        <fullName evidence="3">N-acetyltransferase domain-containing protein</fullName>
    </recommendedName>
</protein>
<dbReference type="Gene3D" id="3.40.630.30">
    <property type="match status" value="1"/>
</dbReference>
<gene>
    <name evidence="1" type="ORF">RUM44_001932</name>
</gene>
<keyword evidence="2" id="KW-1185">Reference proteome</keyword>
<dbReference type="InterPro" id="IPR016181">
    <property type="entry name" value="Acyl_CoA_acyltransferase"/>
</dbReference>
<proteinExistence type="predicted"/>
<dbReference type="Proteomes" id="UP001359485">
    <property type="component" value="Unassembled WGS sequence"/>
</dbReference>
<comment type="caution">
    <text evidence="1">The sequence shown here is derived from an EMBL/GenBank/DDBJ whole genome shotgun (WGS) entry which is preliminary data.</text>
</comment>
<reference evidence="1 2" key="1">
    <citation type="submission" date="2023-09" db="EMBL/GenBank/DDBJ databases">
        <title>Genomes of two closely related lineages of the louse Polyplax serrata with different host specificities.</title>
        <authorList>
            <person name="Martinu J."/>
            <person name="Tarabai H."/>
            <person name="Stefka J."/>
            <person name="Hypsa V."/>
        </authorList>
    </citation>
    <scope>NUCLEOTIDE SEQUENCE [LARGE SCALE GENOMIC DNA]</scope>
    <source>
        <strain evidence="1">98ZLc_SE</strain>
    </source>
</reference>
<evidence type="ECO:0000313" key="2">
    <source>
        <dbReference type="Proteomes" id="UP001359485"/>
    </source>
</evidence>
<accession>A0ABR1ALG1</accession>
<organism evidence="1 2">
    <name type="scientific">Polyplax serrata</name>
    <name type="common">Common mouse louse</name>
    <dbReference type="NCBI Taxonomy" id="468196"/>
    <lineage>
        <taxon>Eukaryota</taxon>
        <taxon>Metazoa</taxon>
        <taxon>Ecdysozoa</taxon>
        <taxon>Arthropoda</taxon>
        <taxon>Hexapoda</taxon>
        <taxon>Insecta</taxon>
        <taxon>Pterygota</taxon>
        <taxon>Neoptera</taxon>
        <taxon>Paraneoptera</taxon>
        <taxon>Psocodea</taxon>
        <taxon>Troctomorpha</taxon>
        <taxon>Phthiraptera</taxon>
        <taxon>Anoplura</taxon>
        <taxon>Polyplacidae</taxon>
        <taxon>Polyplax</taxon>
    </lineage>
</organism>
<dbReference type="PANTHER" id="PTHR20905">
    <property type="entry name" value="N-ACETYLTRANSFERASE-RELATED"/>
    <property type="match status" value="1"/>
</dbReference>
<dbReference type="PANTHER" id="PTHR20905:SF28">
    <property type="entry name" value="GH28833P-RELATED"/>
    <property type="match status" value="1"/>
</dbReference>
<evidence type="ECO:0008006" key="3">
    <source>
        <dbReference type="Google" id="ProtNLM"/>
    </source>
</evidence>
<dbReference type="EMBL" id="JAWJWF010000047">
    <property type="protein sequence ID" value="KAK6622125.1"/>
    <property type="molecule type" value="Genomic_DNA"/>
</dbReference>
<sequence length="261" mass="29170">METSYKVVRVRAEHIPGVLDVLRQSFFPDEKVCSCLRILQDSEEVPTNSKYKVTKASRELENLALECIKDGVSICAVDTSSNEVLGVNINKIQVKPKPGELSFFEEFTKERVKEDRIVAFMDFMVNVDSRYDLFGTHGDCYFEIAYLSVKSTANGKGIGTTLVTKSAELAQKIKSANETKNSQIDLHSDAPEYKDSPALKTVPKLVSAIFTSRFSQKCGARSGFAEILKIPYTEFSYEGRKYSETTGPDHPFCTLSVKMLV</sequence>
<name>A0ABR1ALG1_POLSC</name>
<evidence type="ECO:0000313" key="1">
    <source>
        <dbReference type="EMBL" id="KAK6622125.1"/>
    </source>
</evidence>